<dbReference type="OrthoDB" id="107771at2"/>
<name>A0A7V7UTE8_9BACI</name>
<dbReference type="GO" id="GO:0006935">
    <property type="term" value="P:chemotaxis"/>
    <property type="evidence" value="ECO:0007669"/>
    <property type="project" value="InterPro"/>
</dbReference>
<dbReference type="PANTHER" id="PTHR32089">
    <property type="entry name" value="METHYL-ACCEPTING CHEMOTAXIS PROTEIN MCPB"/>
    <property type="match status" value="1"/>
</dbReference>
<dbReference type="PROSITE" id="PS50111">
    <property type="entry name" value="CHEMOTAXIS_TRANSDUC_2"/>
    <property type="match status" value="1"/>
</dbReference>
<keyword evidence="4" id="KW-0812">Transmembrane</keyword>
<evidence type="ECO:0000256" key="1">
    <source>
        <dbReference type="ARBA" id="ARBA00023224"/>
    </source>
</evidence>
<reference evidence="6 7" key="1">
    <citation type="journal article" date="2014" name="Arch. Microbiol.">
        <title>Bacillus mesophilum sp. nov., strain IITR-54T, a novel 4-chlorobiphenyl dechlorinating bacterium.</title>
        <authorList>
            <person name="Manickam N."/>
            <person name="Singh N.K."/>
            <person name="Bajaj A."/>
            <person name="Kumar R.M."/>
            <person name="Kaur G."/>
            <person name="Kaur N."/>
            <person name="Bala M."/>
            <person name="Kumar A."/>
            <person name="Mayilraj S."/>
        </authorList>
    </citation>
    <scope>NUCLEOTIDE SEQUENCE [LARGE SCALE GENOMIC DNA]</scope>
    <source>
        <strain evidence="6 7">IITR-54</strain>
    </source>
</reference>
<evidence type="ECO:0000313" key="7">
    <source>
        <dbReference type="Proteomes" id="UP000441354"/>
    </source>
</evidence>
<dbReference type="InterPro" id="IPR004089">
    <property type="entry name" value="MCPsignal_dom"/>
</dbReference>
<keyword evidence="4" id="KW-1133">Transmembrane helix</keyword>
<sequence>MEAILIGIIVVLLVTTVYFAFRYFSLKRRSHIHSEILIGMKELSAGKMISKVDEKSEIHAHFNQLIEFLAHAREKFSVFAKDVHTTSETLVESGEYAAEKADIVRAAIDEVGRGLQKQLISTEESSVSMEDMAQAIEDLSIRSNHISEQSNTTVELTQEGNEKLKDSLKKMERFNQTVNVTYDAIQKLGEKSFEIGTIVKVITGISEQINLLALNAAIEAARAGEHGKGFAVVADEVRKLAEQSRQSSSEVSDIVKNIQEETTIVVKSMEQGTSEFADTNSTIIEVGNMFEKILETTKIIADNNVNSSASTEEISSSSHQIMSTIREIAAISRESVEMFEELIEISDDELQTMQILVHEANNIKELKNDVEEIIVAWNHRGEETAAENIKETAGNISAAAV</sequence>
<keyword evidence="1 3" id="KW-0807">Transducer</keyword>
<dbReference type="InterPro" id="IPR004090">
    <property type="entry name" value="Chemotax_Me-accpt_rcpt"/>
</dbReference>
<dbReference type="SMART" id="SM00283">
    <property type="entry name" value="MA"/>
    <property type="match status" value="1"/>
</dbReference>
<dbReference type="GO" id="GO:0004888">
    <property type="term" value="F:transmembrane signaling receptor activity"/>
    <property type="evidence" value="ECO:0007669"/>
    <property type="project" value="InterPro"/>
</dbReference>
<proteinExistence type="inferred from homology"/>
<gene>
    <name evidence="6" type="ORF">F7732_20005</name>
</gene>
<evidence type="ECO:0000256" key="2">
    <source>
        <dbReference type="ARBA" id="ARBA00029447"/>
    </source>
</evidence>
<dbReference type="GO" id="GO:0007165">
    <property type="term" value="P:signal transduction"/>
    <property type="evidence" value="ECO:0007669"/>
    <property type="project" value="UniProtKB-KW"/>
</dbReference>
<dbReference type="GO" id="GO:0016020">
    <property type="term" value="C:membrane"/>
    <property type="evidence" value="ECO:0007669"/>
    <property type="project" value="InterPro"/>
</dbReference>
<comment type="similarity">
    <text evidence="2">Belongs to the methyl-accepting chemotaxis (MCP) protein family.</text>
</comment>
<evidence type="ECO:0000256" key="3">
    <source>
        <dbReference type="PROSITE-ProRule" id="PRU00284"/>
    </source>
</evidence>
<keyword evidence="4" id="KW-0472">Membrane</keyword>
<dbReference type="PRINTS" id="PR00260">
    <property type="entry name" value="CHEMTRNSDUCR"/>
</dbReference>
<dbReference type="EMBL" id="WBOT01000009">
    <property type="protein sequence ID" value="KAB2330069.1"/>
    <property type="molecule type" value="Genomic_DNA"/>
</dbReference>
<dbReference type="Pfam" id="PF00015">
    <property type="entry name" value="MCPsignal"/>
    <property type="match status" value="1"/>
</dbReference>
<feature type="domain" description="Methyl-accepting transducer" evidence="5">
    <location>
        <begin position="93"/>
        <end position="329"/>
    </location>
</feature>
<dbReference type="SUPFAM" id="SSF58104">
    <property type="entry name" value="Methyl-accepting chemotaxis protein (MCP) signaling domain"/>
    <property type="match status" value="1"/>
</dbReference>
<evidence type="ECO:0000313" key="6">
    <source>
        <dbReference type="EMBL" id="KAB2330069.1"/>
    </source>
</evidence>
<dbReference type="Proteomes" id="UP000441354">
    <property type="component" value="Unassembled WGS sequence"/>
</dbReference>
<evidence type="ECO:0000259" key="5">
    <source>
        <dbReference type="PROSITE" id="PS50111"/>
    </source>
</evidence>
<keyword evidence="7" id="KW-1185">Reference proteome</keyword>
<comment type="caution">
    <text evidence="6">The sequence shown here is derived from an EMBL/GenBank/DDBJ whole genome shotgun (WGS) entry which is preliminary data.</text>
</comment>
<protein>
    <submittedName>
        <fullName evidence="6">Methyl-accepting chemotaxis protein</fullName>
    </submittedName>
</protein>
<dbReference type="PANTHER" id="PTHR32089:SF112">
    <property type="entry name" value="LYSOZYME-LIKE PROTEIN-RELATED"/>
    <property type="match status" value="1"/>
</dbReference>
<dbReference type="AlphaFoldDB" id="A0A7V7UTE8"/>
<dbReference type="CDD" id="cd11386">
    <property type="entry name" value="MCP_signal"/>
    <property type="match status" value="1"/>
</dbReference>
<organism evidence="6 7">
    <name type="scientific">Bacillus mesophilum</name>
    <dbReference type="NCBI Taxonomy" id="1071718"/>
    <lineage>
        <taxon>Bacteria</taxon>
        <taxon>Bacillati</taxon>
        <taxon>Bacillota</taxon>
        <taxon>Bacilli</taxon>
        <taxon>Bacillales</taxon>
        <taxon>Bacillaceae</taxon>
        <taxon>Bacillus</taxon>
    </lineage>
</organism>
<dbReference type="Gene3D" id="1.10.287.950">
    <property type="entry name" value="Methyl-accepting chemotaxis protein"/>
    <property type="match status" value="1"/>
</dbReference>
<evidence type="ECO:0000256" key="4">
    <source>
        <dbReference type="SAM" id="Phobius"/>
    </source>
</evidence>
<accession>A0A7V7UTE8</accession>
<feature type="transmembrane region" description="Helical" evidence="4">
    <location>
        <begin position="6"/>
        <end position="24"/>
    </location>
</feature>